<comment type="caution">
    <text evidence="1">The sequence shown here is derived from an EMBL/GenBank/DDBJ whole genome shotgun (WGS) entry which is preliminary data.</text>
</comment>
<keyword evidence="2" id="KW-1185">Reference proteome</keyword>
<accession>G5IEU9</accession>
<sequence length="71" mass="8517">MVLNGMHFGKNEFYEIIRKLGRQWNDFRERPLFCLMKSSKNYLIDEIHDRAFKEAALTQEQEYESTAETTP</sequence>
<gene>
    <name evidence="1" type="ORF">HMPREF9473_02026</name>
</gene>
<proteinExistence type="predicted"/>
<dbReference type="RefSeq" id="WP_006780006.1">
    <property type="nucleotide sequence ID" value="NZ_CP040506.1"/>
</dbReference>
<dbReference type="EMBL" id="ADLN01000040">
    <property type="protein sequence ID" value="EHI59959.1"/>
    <property type="molecule type" value="Genomic_DNA"/>
</dbReference>
<name>G5IEU9_9FIRM</name>
<dbReference type="Proteomes" id="UP000005384">
    <property type="component" value="Unassembled WGS sequence"/>
</dbReference>
<dbReference type="PATRIC" id="fig|742737.3.peg.2047"/>
<dbReference type="HOGENOM" id="CLU_2734559_0_0_9"/>
<evidence type="ECO:0000313" key="1">
    <source>
        <dbReference type="EMBL" id="EHI59959.1"/>
    </source>
</evidence>
<organism evidence="1 2">
    <name type="scientific">Hungatella hathewayi WAL-18680</name>
    <dbReference type="NCBI Taxonomy" id="742737"/>
    <lineage>
        <taxon>Bacteria</taxon>
        <taxon>Bacillati</taxon>
        <taxon>Bacillota</taxon>
        <taxon>Clostridia</taxon>
        <taxon>Lachnospirales</taxon>
        <taxon>Lachnospiraceae</taxon>
        <taxon>Hungatella</taxon>
    </lineage>
</organism>
<reference evidence="1 2" key="1">
    <citation type="submission" date="2011-08" db="EMBL/GenBank/DDBJ databases">
        <title>The Genome Sequence of Clostridium hathewayi WAL-18680.</title>
        <authorList>
            <consortium name="The Broad Institute Genome Sequencing Platform"/>
            <person name="Earl A."/>
            <person name="Ward D."/>
            <person name="Feldgarden M."/>
            <person name="Gevers D."/>
            <person name="Finegold S.M."/>
            <person name="Summanen P.H."/>
            <person name="Molitoris D.R."/>
            <person name="Song M."/>
            <person name="Daigneault M."/>
            <person name="Allen-Vercoe E."/>
            <person name="Young S.K."/>
            <person name="Zeng Q."/>
            <person name="Gargeya S."/>
            <person name="Fitzgerald M."/>
            <person name="Haas B."/>
            <person name="Abouelleil A."/>
            <person name="Alvarado L."/>
            <person name="Arachchi H.M."/>
            <person name="Berlin A."/>
            <person name="Brown A."/>
            <person name="Chapman S.B."/>
            <person name="Chen Z."/>
            <person name="Dunbar C."/>
            <person name="Freedman E."/>
            <person name="Gearin G."/>
            <person name="Gellesch M."/>
            <person name="Goldberg J."/>
            <person name="Griggs A."/>
            <person name="Gujja S."/>
            <person name="Heiman D."/>
            <person name="Howarth C."/>
            <person name="Larson L."/>
            <person name="Lui A."/>
            <person name="MacDonald P.J.P."/>
            <person name="Montmayeur A."/>
            <person name="Murphy C."/>
            <person name="Neiman D."/>
            <person name="Pearson M."/>
            <person name="Priest M."/>
            <person name="Roberts A."/>
            <person name="Saif S."/>
            <person name="Shea T."/>
            <person name="Shenoy N."/>
            <person name="Sisk P."/>
            <person name="Stolte C."/>
            <person name="Sykes S."/>
            <person name="Wortman J."/>
            <person name="Nusbaum C."/>
            <person name="Birren B."/>
        </authorList>
    </citation>
    <scope>NUCLEOTIDE SEQUENCE [LARGE SCALE GENOMIC DNA]</scope>
    <source>
        <strain evidence="1 2">WAL-18680</strain>
    </source>
</reference>
<dbReference type="AlphaFoldDB" id="G5IEU9"/>
<evidence type="ECO:0000313" key="2">
    <source>
        <dbReference type="Proteomes" id="UP000005384"/>
    </source>
</evidence>
<protein>
    <submittedName>
        <fullName evidence="1">Uncharacterized protein</fullName>
    </submittedName>
</protein>